<evidence type="ECO:0000313" key="3">
    <source>
        <dbReference type="EMBL" id="AXF56773.1"/>
    </source>
</evidence>
<name>A0A345C0P2_9BACI</name>
<keyword evidence="1" id="KW-0560">Oxidoreductase</keyword>
<dbReference type="GO" id="GO:0051793">
    <property type="term" value="P:medium-chain fatty acid catabolic process"/>
    <property type="evidence" value="ECO:0007669"/>
    <property type="project" value="TreeGrafter"/>
</dbReference>
<dbReference type="InterPro" id="IPR037069">
    <property type="entry name" value="AcylCoA_DH/ox_N_sf"/>
</dbReference>
<protein>
    <recommendedName>
        <fullName evidence="2">Acyl-CoA oxidase/dehydrogenase middle domain-containing protein</fullName>
    </recommendedName>
</protein>
<dbReference type="GO" id="GO:0050660">
    <property type="term" value="F:flavin adenine dinucleotide binding"/>
    <property type="evidence" value="ECO:0007669"/>
    <property type="project" value="InterPro"/>
</dbReference>
<dbReference type="Gene3D" id="1.10.540.10">
    <property type="entry name" value="Acyl-CoA dehydrogenase/oxidase, N-terminal domain"/>
    <property type="match status" value="1"/>
</dbReference>
<dbReference type="PANTHER" id="PTHR48083:SF2">
    <property type="entry name" value="MEDIUM-CHAIN SPECIFIC ACYL-COA DEHYDROGENASE, MITOCHONDRIAL"/>
    <property type="match status" value="1"/>
</dbReference>
<sequence length="99" mass="10888">MKKNYLTPLIRGEKIGSFATTEPDASTDLSVRTVTTMAERNGDKWIINGRKRFISNSPVADYVVLLCRTDNSITEFVVNLDGPGVKVGEPDRKSATKAN</sequence>
<evidence type="ECO:0000256" key="1">
    <source>
        <dbReference type="ARBA" id="ARBA00023002"/>
    </source>
</evidence>
<dbReference type="PANTHER" id="PTHR48083">
    <property type="entry name" value="MEDIUM-CHAIN SPECIFIC ACYL-COA DEHYDROGENASE, MITOCHONDRIAL-RELATED"/>
    <property type="match status" value="1"/>
</dbReference>
<accession>A0A345C0P2</accession>
<dbReference type="Proteomes" id="UP000252100">
    <property type="component" value="Chromosome"/>
</dbReference>
<dbReference type="InterPro" id="IPR046373">
    <property type="entry name" value="Acyl-CoA_Oxase/DH_mid-dom_sf"/>
</dbReference>
<gene>
    <name evidence="3" type="ORF">DT065_12655</name>
</gene>
<dbReference type="SUPFAM" id="SSF56645">
    <property type="entry name" value="Acyl-CoA dehydrogenase NM domain-like"/>
    <property type="match status" value="1"/>
</dbReference>
<proteinExistence type="predicted"/>
<dbReference type="GO" id="GO:0070991">
    <property type="term" value="F:medium-chain fatty acyl-CoA dehydrogenase activity"/>
    <property type="evidence" value="ECO:0007669"/>
    <property type="project" value="TreeGrafter"/>
</dbReference>
<dbReference type="Pfam" id="PF02770">
    <property type="entry name" value="Acyl-CoA_dh_M"/>
    <property type="match status" value="1"/>
</dbReference>
<dbReference type="Gene3D" id="2.40.110.10">
    <property type="entry name" value="Butyryl-CoA Dehydrogenase, subunit A, domain 2"/>
    <property type="match status" value="1"/>
</dbReference>
<evidence type="ECO:0000259" key="2">
    <source>
        <dbReference type="Pfam" id="PF02770"/>
    </source>
</evidence>
<keyword evidence="4" id="KW-1185">Reference proteome</keyword>
<dbReference type="InterPro" id="IPR006091">
    <property type="entry name" value="Acyl-CoA_Oxase/DH_mid-dom"/>
</dbReference>
<dbReference type="EMBL" id="CP031092">
    <property type="protein sequence ID" value="AXF56773.1"/>
    <property type="molecule type" value="Genomic_DNA"/>
</dbReference>
<dbReference type="GO" id="GO:0005737">
    <property type="term" value="C:cytoplasm"/>
    <property type="evidence" value="ECO:0007669"/>
    <property type="project" value="TreeGrafter"/>
</dbReference>
<dbReference type="InterPro" id="IPR009100">
    <property type="entry name" value="AcylCoA_DH/oxidase_NM_dom_sf"/>
</dbReference>
<evidence type="ECO:0000313" key="4">
    <source>
        <dbReference type="Proteomes" id="UP000252100"/>
    </source>
</evidence>
<dbReference type="KEGG" id="rue:DT065_12655"/>
<feature type="domain" description="Acyl-CoA oxidase/dehydrogenase middle" evidence="2">
    <location>
        <begin position="17"/>
        <end position="97"/>
    </location>
</feature>
<reference evidence="3 4" key="1">
    <citation type="journal article" date="2018" name="J. Microbiol.">
        <title>Salicibibacter kimchii gen. nov., sp. nov., a moderately halophilic and alkalitolerant bacterium in the family Bacillaceae, isolated from kimchi.</title>
        <authorList>
            <person name="Jang J.Y."/>
            <person name="Oh Y.J."/>
            <person name="Lim S.K."/>
            <person name="Park H.K."/>
            <person name="Lee C."/>
            <person name="Kim J.Y."/>
            <person name="Lee M.A."/>
            <person name="Choi H.J."/>
        </authorList>
    </citation>
    <scope>NUCLEOTIDE SEQUENCE [LARGE SCALE GENOMIC DNA]</scope>
    <source>
        <strain evidence="3 4">NKC1-1</strain>
    </source>
</reference>
<dbReference type="AlphaFoldDB" id="A0A345C0P2"/>
<dbReference type="InterPro" id="IPR050741">
    <property type="entry name" value="Acyl-CoA_dehydrogenase"/>
</dbReference>
<organism evidence="3 4">
    <name type="scientific">Salicibibacter kimchii</name>
    <dbReference type="NCBI Taxonomy" id="2099786"/>
    <lineage>
        <taxon>Bacteria</taxon>
        <taxon>Bacillati</taxon>
        <taxon>Bacillota</taxon>
        <taxon>Bacilli</taxon>
        <taxon>Bacillales</taxon>
        <taxon>Bacillaceae</taxon>
        <taxon>Salicibibacter</taxon>
    </lineage>
</organism>